<dbReference type="RefSeq" id="WP_209808720.1">
    <property type="nucleotide sequence ID" value="NZ_JAGGKT010000001.1"/>
</dbReference>
<keyword evidence="8" id="KW-1185">Reference proteome</keyword>
<keyword evidence="2" id="KW-0378">Hydrolase</keyword>
<dbReference type="InterPro" id="IPR038969">
    <property type="entry name" value="FEN"/>
</dbReference>
<dbReference type="CDD" id="cd09859">
    <property type="entry name" value="PIN_53EXO"/>
    <property type="match status" value="1"/>
</dbReference>
<keyword evidence="1" id="KW-0540">Nuclease</keyword>
<dbReference type="InterPro" id="IPR029060">
    <property type="entry name" value="PIN-like_dom_sf"/>
</dbReference>
<dbReference type="PANTHER" id="PTHR42646">
    <property type="entry name" value="FLAP ENDONUCLEASE XNI"/>
    <property type="match status" value="1"/>
</dbReference>
<reference evidence="7 8" key="1">
    <citation type="submission" date="2021-03" db="EMBL/GenBank/DDBJ databases">
        <title>Genomic Encyclopedia of Type Strains, Phase IV (KMG-IV): sequencing the most valuable type-strain genomes for metagenomic binning, comparative biology and taxonomic classification.</title>
        <authorList>
            <person name="Goeker M."/>
        </authorList>
    </citation>
    <scope>NUCLEOTIDE SEQUENCE [LARGE SCALE GENOMIC DNA]</scope>
    <source>
        <strain evidence="7 8">DSM 24738</strain>
    </source>
</reference>
<dbReference type="SUPFAM" id="SSF47807">
    <property type="entry name" value="5' to 3' exonuclease, C-terminal subdomain"/>
    <property type="match status" value="1"/>
</dbReference>
<dbReference type="CDD" id="cd09898">
    <property type="entry name" value="H3TH_53EXO"/>
    <property type="match status" value="1"/>
</dbReference>
<keyword evidence="7" id="KW-0269">Exonuclease</keyword>
<sequence length="293" mass="32781">MKNKETSKLLIVDSMALLFRGFFATSQFGSIMQTKDGLYTNALYQYTKYLMDAIKTFSPSHIVCAIDMGKETFRNGLYPAYKANRGEPPMELVPQFDVLQELIAAFDIPVIGVPGYEADDVIGTLAKKYASDDVHVYILTGDGDTLQLLDRYISVIMMKKGFGNYQTIKLEDLPTVKGVESPEQIIELKGLMGDSSDNIPGCPSVGPKTALKLLGSHKTIDGVYDNINEVAGKLKQTLLEYKHQVYLSRQLATINLSVPVECNLEECKYQFNVQKIHSMFDKLEFQSLKKLFA</sequence>
<dbReference type="Proteomes" id="UP001519343">
    <property type="component" value="Unassembled WGS sequence"/>
</dbReference>
<accession>A0ABS4GK52</accession>
<evidence type="ECO:0000256" key="4">
    <source>
        <dbReference type="ARBA" id="ARBA00049957"/>
    </source>
</evidence>
<dbReference type="InterPro" id="IPR020046">
    <property type="entry name" value="5-3_exonucl_a-hlix_arch_N"/>
</dbReference>
<evidence type="ECO:0000256" key="3">
    <source>
        <dbReference type="ARBA" id="ARBA00023125"/>
    </source>
</evidence>
<dbReference type="EMBL" id="JAGGKT010000001">
    <property type="protein sequence ID" value="MBP1930643.1"/>
    <property type="molecule type" value="Genomic_DNA"/>
</dbReference>
<evidence type="ECO:0000313" key="7">
    <source>
        <dbReference type="EMBL" id="MBP1930643.1"/>
    </source>
</evidence>
<organism evidence="7 8">
    <name type="scientific">Ammoniphilus resinae</name>
    <dbReference type="NCBI Taxonomy" id="861532"/>
    <lineage>
        <taxon>Bacteria</taxon>
        <taxon>Bacillati</taxon>
        <taxon>Bacillota</taxon>
        <taxon>Bacilli</taxon>
        <taxon>Bacillales</taxon>
        <taxon>Paenibacillaceae</taxon>
        <taxon>Aneurinibacillus group</taxon>
        <taxon>Ammoniphilus</taxon>
    </lineage>
</organism>
<protein>
    <recommendedName>
        <fullName evidence="5">5'-3' exonuclease</fullName>
    </recommendedName>
</protein>
<dbReference type="PANTHER" id="PTHR42646:SF2">
    <property type="entry name" value="5'-3' EXONUCLEASE FAMILY PROTEIN"/>
    <property type="match status" value="1"/>
</dbReference>
<evidence type="ECO:0000259" key="6">
    <source>
        <dbReference type="SMART" id="SM00475"/>
    </source>
</evidence>
<dbReference type="Pfam" id="PF02739">
    <property type="entry name" value="5_3_exonuc_N"/>
    <property type="match status" value="1"/>
</dbReference>
<dbReference type="SUPFAM" id="SSF88723">
    <property type="entry name" value="PIN domain-like"/>
    <property type="match status" value="1"/>
</dbReference>
<dbReference type="SMART" id="SM00475">
    <property type="entry name" value="53EXOc"/>
    <property type="match status" value="1"/>
</dbReference>
<evidence type="ECO:0000256" key="1">
    <source>
        <dbReference type="ARBA" id="ARBA00022722"/>
    </source>
</evidence>
<dbReference type="InterPro" id="IPR008918">
    <property type="entry name" value="HhH2"/>
</dbReference>
<proteinExistence type="predicted"/>
<comment type="function">
    <text evidence="4">5'-3' exonuclease acting preferentially on double-stranded DNA.</text>
</comment>
<evidence type="ECO:0000313" key="8">
    <source>
        <dbReference type="Proteomes" id="UP001519343"/>
    </source>
</evidence>
<dbReference type="InterPro" id="IPR036279">
    <property type="entry name" value="5-3_exonuclease_C_sf"/>
</dbReference>
<evidence type="ECO:0000256" key="2">
    <source>
        <dbReference type="ARBA" id="ARBA00022801"/>
    </source>
</evidence>
<name>A0ABS4GK52_9BACL</name>
<dbReference type="GO" id="GO:0004527">
    <property type="term" value="F:exonuclease activity"/>
    <property type="evidence" value="ECO:0007669"/>
    <property type="project" value="UniProtKB-KW"/>
</dbReference>
<dbReference type="Gene3D" id="3.40.50.1010">
    <property type="entry name" value="5'-nuclease"/>
    <property type="match status" value="1"/>
</dbReference>
<dbReference type="SMART" id="SM00279">
    <property type="entry name" value="HhH2"/>
    <property type="match status" value="1"/>
</dbReference>
<dbReference type="InterPro" id="IPR002421">
    <property type="entry name" value="5-3_exonuclease"/>
</dbReference>
<comment type="caution">
    <text evidence="7">The sequence shown here is derived from an EMBL/GenBank/DDBJ whole genome shotgun (WGS) entry which is preliminary data.</text>
</comment>
<dbReference type="Pfam" id="PF01367">
    <property type="entry name" value="5_3_exonuc"/>
    <property type="match status" value="1"/>
</dbReference>
<gene>
    <name evidence="7" type="ORF">J2Z37_000630</name>
</gene>
<dbReference type="InterPro" id="IPR020045">
    <property type="entry name" value="DNA_polI_H3TH"/>
</dbReference>
<dbReference type="Gene3D" id="1.10.150.20">
    <property type="entry name" value="5' to 3' exonuclease, C-terminal subdomain"/>
    <property type="match status" value="1"/>
</dbReference>
<keyword evidence="3" id="KW-0238">DNA-binding</keyword>
<feature type="domain" description="5'-3' exonuclease" evidence="6">
    <location>
        <begin position="7"/>
        <end position="270"/>
    </location>
</feature>
<evidence type="ECO:0000256" key="5">
    <source>
        <dbReference type="ARBA" id="ARBA00050026"/>
    </source>
</evidence>